<dbReference type="Pfam" id="PF00294">
    <property type="entry name" value="PfkB"/>
    <property type="match status" value="1"/>
</dbReference>
<dbReference type="InterPro" id="IPR029056">
    <property type="entry name" value="Ribokinase-like"/>
</dbReference>
<name>A0A4R6RG03_9HYPH</name>
<comment type="caution">
    <text evidence="7">The sequence shown here is derived from an EMBL/GenBank/DDBJ whole genome shotgun (WGS) entry which is preliminary data.</text>
</comment>
<keyword evidence="8" id="KW-1185">Reference proteome</keyword>
<dbReference type="CDD" id="cd01166">
    <property type="entry name" value="KdgK"/>
    <property type="match status" value="1"/>
</dbReference>
<accession>A0A4R6RG03</accession>
<evidence type="ECO:0000313" key="8">
    <source>
        <dbReference type="Proteomes" id="UP000294547"/>
    </source>
</evidence>
<keyword evidence="2" id="KW-0808">Transferase</keyword>
<evidence type="ECO:0000256" key="2">
    <source>
        <dbReference type="ARBA" id="ARBA00022679"/>
    </source>
</evidence>
<dbReference type="InterPro" id="IPR050306">
    <property type="entry name" value="PfkB_Carbo_kinase"/>
</dbReference>
<gene>
    <name evidence="7" type="ORF">EDD54_1890</name>
</gene>
<dbReference type="PANTHER" id="PTHR43085:SF1">
    <property type="entry name" value="PSEUDOURIDINE KINASE-RELATED"/>
    <property type="match status" value="1"/>
</dbReference>
<evidence type="ECO:0000256" key="3">
    <source>
        <dbReference type="ARBA" id="ARBA00022741"/>
    </source>
</evidence>
<evidence type="ECO:0000256" key="5">
    <source>
        <dbReference type="ARBA" id="ARBA00022840"/>
    </source>
</evidence>
<dbReference type="InterPro" id="IPR002173">
    <property type="entry name" value="Carboh/pur_kinase_PfkB_CS"/>
</dbReference>
<dbReference type="Gene3D" id="3.40.1190.20">
    <property type="match status" value="1"/>
</dbReference>
<dbReference type="AlphaFoldDB" id="A0A4R6RG03"/>
<dbReference type="OrthoDB" id="9776822at2"/>
<evidence type="ECO:0000313" key="7">
    <source>
        <dbReference type="EMBL" id="TDP85045.1"/>
    </source>
</evidence>
<proteinExistence type="inferred from homology"/>
<dbReference type="GO" id="GO:0005524">
    <property type="term" value="F:ATP binding"/>
    <property type="evidence" value="ECO:0007669"/>
    <property type="project" value="UniProtKB-KW"/>
</dbReference>
<evidence type="ECO:0000256" key="4">
    <source>
        <dbReference type="ARBA" id="ARBA00022777"/>
    </source>
</evidence>
<dbReference type="RefSeq" id="WP_126540923.1">
    <property type="nucleotide sequence ID" value="NZ_BSPM01000004.1"/>
</dbReference>
<dbReference type="InterPro" id="IPR011611">
    <property type="entry name" value="PfkB_dom"/>
</dbReference>
<feature type="domain" description="Carbohydrate kinase PfkB" evidence="6">
    <location>
        <begin position="43"/>
        <end position="310"/>
    </location>
</feature>
<dbReference type="EMBL" id="SNXY01000007">
    <property type="protein sequence ID" value="TDP85045.1"/>
    <property type="molecule type" value="Genomic_DNA"/>
</dbReference>
<keyword evidence="5" id="KW-0067">ATP-binding</keyword>
<sequence length="325" mass="33178">MTATLLAPESLGPTVTVGEILVEVMASEPGDGFLEPITLVGPYPSGAPAIFIDQVAKAGASAGIVAAVGDDDFGRLNVRRLAADGVDVSAIAVSPDRPTGSAFVRYRPDGGRDFVFNIAHSAAGEIARTAAVDALIARAGHVHVMGSALSMATAWPVLEAALDTVRRRGGTVSFDPNLRKELLRGGEILERFRKVLAVTDLFLPSAEEIFLAAPGAATEADAVAELLGRGIREVVVKHGAAGASRHGADGGVHRQAAFPVVEVDPTGAGDCFAGAYVAALRLGRAPAEALRLAAAAGARNVTRRGPMEGTSTMAELEAFAAASGA</sequence>
<evidence type="ECO:0000259" key="6">
    <source>
        <dbReference type="Pfam" id="PF00294"/>
    </source>
</evidence>
<dbReference type="PANTHER" id="PTHR43085">
    <property type="entry name" value="HEXOKINASE FAMILY MEMBER"/>
    <property type="match status" value="1"/>
</dbReference>
<reference evidence="7 8" key="1">
    <citation type="submission" date="2019-03" db="EMBL/GenBank/DDBJ databases">
        <title>Genomic Encyclopedia of Type Strains, Phase IV (KMG-IV): sequencing the most valuable type-strain genomes for metagenomic binning, comparative biology and taxonomic classification.</title>
        <authorList>
            <person name="Goeker M."/>
        </authorList>
    </citation>
    <scope>NUCLEOTIDE SEQUENCE [LARGE SCALE GENOMIC DNA]</scope>
    <source>
        <strain evidence="7 8">DSM 102969</strain>
    </source>
</reference>
<keyword evidence="3" id="KW-0547">Nucleotide-binding</keyword>
<dbReference type="Proteomes" id="UP000294547">
    <property type="component" value="Unassembled WGS sequence"/>
</dbReference>
<comment type="similarity">
    <text evidence="1">Belongs to the carbohydrate kinase PfkB family.</text>
</comment>
<protein>
    <recommendedName>
        <fullName evidence="6">Carbohydrate kinase PfkB domain-containing protein</fullName>
    </recommendedName>
</protein>
<keyword evidence="4" id="KW-0418">Kinase</keyword>
<organism evidence="7 8">
    <name type="scientific">Oharaeibacter diazotrophicus</name>
    <dbReference type="NCBI Taxonomy" id="1920512"/>
    <lineage>
        <taxon>Bacteria</taxon>
        <taxon>Pseudomonadati</taxon>
        <taxon>Pseudomonadota</taxon>
        <taxon>Alphaproteobacteria</taxon>
        <taxon>Hyphomicrobiales</taxon>
        <taxon>Pleomorphomonadaceae</taxon>
        <taxon>Oharaeibacter</taxon>
    </lineage>
</organism>
<dbReference type="SUPFAM" id="SSF53613">
    <property type="entry name" value="Ribokinase-like"/>
    <property type="match status" value="1"/>
</dbReference>
<dbReference type="GO" id="GO:0016301">
    <property type="term" value="F:kinase activity"/>
    <property type="evidence" value="ECO:0007669"/>
    <property type="project" value="UniProtKB-KW"/>
</dbReference>
<dbReference type="PROSITE" id="PS00584">
    <property type="entry name" value="PFKB_KINASES_2"/>
    <property type="match status" value="1"/>
</dbReference>
<evidence type="ECO:0000256" key="1">
    <source>
        <dbReference type="ARBA" id="ARBA00010688"/>
    </source>
</evidence>